<keyword evidence="1" id="KW-0808">Transferase</keyword>
<evidence type="ECO:0000313" key="2">
    <source>
        <dbReference type="Proteomes" id="UP001056778"/>
    </source>
</evidence>
<keyword evidence="1" id="KW-0418">Kinase</keyword>
<organism evidence="1 2">
    <name type="scientific">Holotrichia oblita</name>
    <name type="common">Chafer beetle</name>
    <dbReference type="NCBI Taxonomy" id="644536"/>
    <lineage>
        <taxon>Eukaryota</taxon>
        <taxon>Metazoa</taxon>
        <taxon>Ecdysozoa</taxon>
        <taxon>Arthropoda</taxon>
        <taxon>Hexapoda</taxon>
        <taxon>Insecta</taxon>
        <taxon>Pterygota</taxon>
        <taxon>Neoptera</taxon>
        <taxon>Endopterygota</taxon>
        <taxon>Coleoptera</taxon>
        <taxon>Polyphaga</taxon>
        <taxon>Scarabaeiformia</taxon>
        <taxon>Scarabaeidae</taxon>
        <taxon>Melolonthinae</taxon>
        <taxon>Holotrichia</taxon>
    </lineage>
</organism>
<protein>
    <submittedName>
        <fullName evidence="1">Mitogen-activated protein kinase</fullName>
    </submittedName>
</protein>
<keyword evidence="2" id="KW-1185">Reference proteome</keyword>
<reference evidence="1" key="1">
    <citation type="submission" date="2022-04" db="EMBL/GenBank/DDBJ databases">
        <title>Chromosome-scale genome assembly of Holotrichia oblita Faldermann.</title>
        <authorList>
            <person name="Rongchong L."/>
        </authorList>
    </citation>
    <scope>NUCLEOTIDE SEQUENCE</scope>
    <source>
        <strain evidence="1">81SQS9</strain>
    </source>
</reference>
<dbReference type="Proteomes" id="UP001056778">
    <property type="component" value="Chromosome 2"/>
</dbReference>
<proteinExistence type="predicted"/>
<gene>
    <name evidence="1" type="ORF">MML48_2g00014437</name>
</gene>
<comment type="caution">
    <text evidence="1">The sequence shown here is derived from an EMBL/GenBank/DDBJ whole genome shotgun (WGS) entry which is preliminary data.</text>
</comment>
<evidence type="ECO:0000313" key="1">
    <source>
        <dbReference type="EMBL" id="KAI4468653.1"/>
    </source>
</evidence>
<name>A0ACB9TNY9_HOLOL</name>
<sequence length="723" mass="81558">MNFNANTSSRPAFGRKVKRVSHVDAMGYSPYTPSNPYNNSEFTNQQYPAEYVNTQPNFDGPKDPGYGFSPQSSYPNVQQPGINVFGQPIVQDIAIQYGQQLANTGKSMVQEEIKKIVPVTKLKYYFAVDTKYVMSKLGLLFFPFTHADWSIKYEQDGPVQPRFEINAPDLYIPTMAYLTYVLVAGLVLGMQKRFSPEQIGIQASSALAWCLFELAIYSCTLYIANIQTSLKLLDLLAYSGYKFVGIIASILLSIVGEKTAYYCGLGYTNLALAFFLVRSLKAQVLPETSQQSASYYENSVPVVGNKRRLAANNRDIYLGFEYMETDLHNVIKRGNILKDVHKRYIMYQLLKATKYIHSGNVIHRDQKPSNVLLDTLCRCKIADFGLARSLTQLSDNCTNDTDPTLTDYVATRWYRAPEILIANRRYTKGIDMWSLGCILGEMLAGKPIFPGTSTVNQVEKIMATIPTPSQEGVGSSMIKNACTSQKVSLKSLVGSEVSSDAIDLLNKLLVFNPIKRLTAEQALNHAYVSKFHDESEEIELNSSVIIPLNDDVRLSVDDYRNKLYEIMSSHHNTRQVKPLNKGIIKLNPESLIRQDVKSKVCKDTERYLKTRYQIKEKPYNTLSEPKLSHTQNKTKTNTANIKSDSKIPKQYITFPADSSYHKVSGDTRKNVQSSSEVQTKQKVYRKRTMNSKSNIYMSFNSYNQNHGVITQTALMELKAAGLR</sequence>
<accession>A0ACB9TNY9</accession>
<dbReference type="EMBL" id="CM043016">
    <property type="protein sequence ID" value="KAI4468653.1"/>
    <property type="molecule type" value="Genomic_DNA"/>
</dbReference>